<dbReference type="PANTHER" id="PTHR38790">
    <property type="entry name" value="2EXR DOMAIN-CONTAINING PROTEIN-RELATED"/>
    <property type="match status" value="1"/>
</dbReference>
<feature type="compositionally biased region" description="Low complexity" evidence="1">
    <location>
        <begin position="114"/>
        <end position="123"/>
    </location>
</feature>
<keyword evidence="3" id="KW-1185">Reference proteome</keyword>
<dbReference type="PANTHER" id="PTHR38790:SF4">
    <property type="entry name" value="2EXR DOMAIN-CONTAINING PROTEIN"/>
    <property type="match status" value="1"/>
</dbReference>
<feature type="region of interest" description="Disordered" evidence="1">
    <location>
        <begin position="102"/>
        <end position="123"/>
    </location>
</feature>
<reference evidence="2" key="1">
    <citation type="journal article" date="2020" name="Stud. Mycol.">
        <title>101 Dothideomycetes genomes: a test case for predicting lifestyles and emergence of pathogens.</title>
        <authorList>
            <person name="Haridas S."/>
            <person name="Albert R."/>
            <person name="Binder M."/>
            <person name="Bloem J."/>
            <person name="Labutti K."/>
            <person name="Salamov A."/>
            <person name="Andreopoulos B."/>
            <person name="Baker S."/>
            <person name="Barry K."/>
            <person name="Bills G."/>
            <person name="Bluhm B."/>
            <person name="Cannon C."/>
            <person name="Castanera R."/>
            <person name="Culley D."/>
            <person name="Daum C."/>
            <person name="Ezra D."/>
            <person name="Gonzalez J."/>
            <person name="Henrissat B."/>
            <person name="Kuo A."/>
            <person name="Liang C."/>
            <person name="Lipzen A."/>
            <person name="Lutzoni F."/>
            <person name="Magnuson J."/>
            <person name="Mondo S."/>
            <person name="Nolan M."/>
            <person name="Ohm R."/>
            <person name="Pangilinan J."/>
            <person name="Park H.-J."/>
            <person name="Ramirez L."/>
            <person name="Alfaro M."/>
            <person name="Sun H."/>
            <person name="Tritt A."/>
            <person name="Yoshinaga Y."/>
            <person name="Zwiers L.-H."/>
            <person name="Turgeon B."/>
            <person name="Goodwin S."/>
            <person name="Spatafora J."/>
            <person name="Crous P."/>
            <person name="Grigoriev I."/>
        </authorList>
    </citation>
    <scope>NUCLEOTIDE SEQUENCE</scope>
    <source>
        <strain evidence="2">CBS 675.92</strain>
    </source>
</reference>
<name>A0A6A5U2N6_9PLEO</name>
<evidence type="ECO:0000313" key="2">
    <source>
        <dbReference type="EMBL" id="KAF1959171.1"/>
    </source>
</evidence>
<proteinExistence type="predicted"/>
<organism evidence="2 3">
    <name type="scientific">Byssothecium circinans</name>
    <dbReference type="NCBI Taxonomy" id="147558"/>
    <lineage>
        <taxon>Eukaryota</taxon>
        <taxon>Fungi</taxon>
        <taxon>Dikarya</taxon>
        <taxon>Ascomycota</taxon>
        <taxon>Pezizomycotina</taxon>
        <taxon>Dothideomycetes</taxon>
        <taxon>Pleosporomycetidae</taxon>
        <taxon>Pleosporales</taxon>
        <taxon>Massarineae</taxon>
        <taxon>Massarinaceae</taxon>
        <taxon>Byssothecium</taxon>
    </lineage>
</organism>
<sequence>MAPYKEPLVHRTSTKPIATIVYAQGEETEKVNKAKEENGVVLLVNGLLSLEKTPAHLINTVKRNSTSSPLLRLPAKIREQIWNLATRSQVIVLETKRNNDVENSRGKRLDKGISCSPDSNSPSFSSFHLTEACRQIYFEAGVKNYEHCIFYFRHRARHEGRLKPDEGSARGDYRH</sequence>
<dbReference type="EMBL" id="ML976985">
    <property type="protein sequence ID" value="KAF1959171.1"/>
    <property type="molecule type" value="Genomic_DNA"/>
</dbReference>
<protein>
    <submittedName>
        <fullName evidence="2">Uncharacterized protein</fullName>
    </submittedName>
</protein>
<dbReference type="AlphaFoldDB" id="A0A6A5U2N6"/>
<gene>
    <name evidence="2" type="ORF">CC80DRAFT_502233</name>
</gene>
<dbReference type="Proteomes" id="UP000800035">
    <property type="component" value="Unassembled WGS sequence"/>
</dbReference>
<dbReference type="OrthoDB" id="5413827at2759"/>
<evidence type="ECO:0000313" key="3">
    <source>
        <dbReference type="Proteomes" id="UP000800035"/>
    </source>
</evidence>
<accession>A0A6A5U2N6</accession>
<evidence type="ECO:0000256" key="1">
    <source>
        <dbReference type="SAM" id="MobiDB-lite"/>
    </source>
</evidence>
<feature type="compositionally biased region" description="Basic and acidic residues" evidence="1">
    <location>
        <begin position="102"/>
        <end position="111"/>
    </location>
</feature>